<keyword evidence="5" id="KW-0256">Endoplasmic reticulum</keyword>
<reference evidence="13" key="1">
    <citation type="submission" date="2020-07" db="EMBL/GenBank/DDBJ databases">
        <title>Genome sequence and genetic diversity analysis of an under-domesticated orphan crop, white fonio (Digitaria exilis).</title>
        <authorList>
            <person name="Bennetzen J.L."/>
            <person name="Chen S."/>
            <person name="Ma X."/>
            <person name="Wang X."/>
            <person name="Yssel A.E.J."/>
            <person name="Chaluvadi S.R."/>
            <person name="Johnson M."/>
            <person name="Gangashetty P."/>
            <person name="Hamidou F."/>
            <person name="Sanogo M.D."/>
            <person name="Zwaenepoel A."/>
            <person name="Wallace J."/>
            <person name="Van De Peer Y."/>
            <person name="Van Deynze A."/>
        </authorList>
    </citation>
    <scope>NUCLEOTIDE SEQUENCE</scope>
    <source>
        <tissue evidence="13">Leaves</tissue>
    </source>
</reference>
<keyword evidence="6" id="KW-0521">NADP</keyword>
<dbReference type="GO" id="GO:0071771">
    <property type="term" value="F:aldehyde oxygenase (deformylating) activity"/>
    <property type="evidence" value="ECO:0007669"/>
    <property type="project" value="UniProtKB-EC"/>
</dbReference>
<evidence type="ECO:0000256" key="6">
    <source>
        <dbReference type="ARBA" id="ARBA00022857"/>
    </source>
</evidence>
<dbReference type="GO" id="GO:0005506">
    <property type="term" value="F:iron ion binding"/>
    <property type="evidence" value="ECO:0007669"/>
    <property type="project" value="InterPro"/>
</dbReference>
<evidence type="ECO:0000259" key="12">
    <source>
        <dbReference type="Pfam" id="PF04116"/>
    </source>
</evidence>
<evidence type="ECO:0000256" key="10">
    <source>
        <dbReference type="ARBA" id="ARBA00047909"/>
    </source>
</evidence>
<feature type="domain" description="Fatty acid hydroxylase" evidence="12">
    <location>
        <begin position="134"/>
        <end position="206"/>
    </location>
</feature>
<dbReference type="Pfam" id="PF04116">
    <property type="entry name" value="FA_hydroxylase"/>
    <property type="match status" value="1"/>
</dbReference>
<comment type="catalytic activity">
    <reaction evidence="10">
        <text>a long-chain fatty aldehyde + 2 NADPH + O2 + H(+) = a long-chain alkane + formate + 2 NADP(+) + H2O</text>
        <dbReference type="Rhea" id="RHEA:21440"/>
        <dbReference type="ChEBI" id="CHEBI:15377"/>
        <dbReference type="ChEBI" id="CHEBI:15378"/>
        <dbReference type="ChEBI" id="CHEBI:15379"/>
        <dbReference type="ChEBI" id="CHEBI:15740"/>
        <dbReference type="ChEBI" id="CHEBI:17176"/>
        <dbReference type="ChEBI" id="CHEBI:57783"/>
        <dbReference type="ChEBI" id="CHEBI:58349"/>
        <dbReference type="ChEBI" id="CHEBI:83563"/>
        <dbReference type="EC" id="4.1.99.5"/>
    </reaction>
</comment>
<evidence type="ECO:0000313" key="14">
    <source>
        <dbReference type="Proteomes" id="UP000636709"/>
    </source>
</evidence>
<dbReference type="Proteomes" id="UP000636709">
    <property type="component" value="Unassembled WGS sequence"/>
</dbReference>
<proteinExistence type="inferred from homology"/>
<evidence type="ECO:0000256" key="5">
    <source>
        <dbReference type="ARBA" id="ARBA00022824"/>
    </source>
</evidence>
<protein>
    <recommendedName>
        <fullName evidence="3">aldehyde oxygenase (deformylating)</fullName>
        <ecNumber evidence="3">4.1.99.5</ecNumber>
    </recommendedName>
</protein>
<feature type="transmembrane region" description="Helical" evidence="11">
    <location>
        <begin position="37"/>
        <end position="59"/>
    </location>
</feature>
<gene>
    <name evidence="13" type="ORF">HU200_018323</name>
</gene>
<dbReference type="InterPro" id="IPR006694">
    <property type="entry name" value="Fatty_acid_hydroxylase"/>
</dbReference>
<organism evidence="13 14">
    <name type="scientific">Digitaria exilis</name>
    <dbReference type="NCBI Taxonomy" id="1010633"/>
    <lineage>
        <taxon>Eukaryota</taxon>
        <taxon>Viridiplantae</taxon>
        <taxon>Streptophyta</taxon>
        <taxon>Embryophyta</taxon>
        <taxon>Tracheophyta</taxon>
        <taxon>Spermatophyta</taxon>
        <taxon>Magnoliopsida</taxon>
        <taxon>Liliopsida</taxon>
        <taxon>Poales</taxon>
        <taxon>Poaceae</taxon>
        <taxon>PACMAD clade</taxon>
        <taxon>Panicoideae</taxon>
        <taxon>Panicodae</taxon>
        <taxon>Paniceae</taxon>
        <taxon>Anthephorinae</taxon>
        <taxon>Digitaria</taxon>
    </lineage>
</organism>
<dbReference type="OrthoDB" id="1658724at2759"/>
<keyword evidence="9" id="KW-0456">Lyase</keyword>
<comment type="similarity">
    <text evidence="2">Belongs to the sterol desaturase family.</text>
</comment>
<sequence>MIPYTTAAEAEAALGRALTWPEAAWFRYSSATPDYCLHFHIVLILSVVYTLVPLPLVLLELRASAKLTSPAYKLQPRVRRRTPADFIRCYKDTVRALAPVTGALQLLSYPAVKMVGIRTGLPLPSVGETVAQLLVYFLIEDYLAYWVHRLLHTTWAYKKIHRVHHEYTAPNGFAAPYAHWAEVLILGVVAFASPAMVPCHMTTFGIQSIETHSG</sequence>
<evidence type="ECO:0000256" key="9">
    <source>
        <dbReference type="ARBA" id="ARBA00023239"/>
    </source>
</evidence>
<name>A0A835F5Q9_9POAL</name>
<dbReference type="AlphaFoldDB" id="A0A835F5Q9"/>
<evidence type="ECO:0000313" key="13">
    <source>
        <dbReference type="EMBL" id="KAF8729012.1"/>
    </source>
</evidence>
<keyword evidence="7 11" id="KW-1133">Transmembrane helix</keyword>
<evidence type="ECO:0000256" key="11">
    <source>
        <dbReference type="SAM" id="Phobius"/>
    </source>
</evidence>
<evidence type="ECO:0000256" key="4">
    <source>
        <dbReference type="ARBA" id="ARBA00022692"/>
    </source>
</evidence>
<comment type="caution">
    <text evidence="13">The sequence shown here is derived from an EMBL/GenBank/DDBJ whole genome shotgun (WGS) entry which is preliminary data.</text>
</comment>
<evidence type="ECO:0000256" key="1">
    <source>
        <dbReference type="ARBA" id="ARBA00004477"/>
    </source>
</evidence>
<dbReference type="EC" id="4.1.99.5" evidence="3"/>
<comment type="subcellular location">
    <subcellularLocation>
        <location evidence="1">Endoplasmic reticulum membrane</location>
        <topology evidence="1">Multi-pass membrane protein</topology>
    </subcellularLocation>
</comment>
<keyword evidence="4 11" id="KW-0812">Transmembrane</keyword>
<dbReference type="EMBL" id="JACEFO010001626">
    <property type="protein sequence ID" value="KAF8729012.1"/>
    <property type="molecule type" value="Genomic_DNA"/>
</dbReference>
<keyword evidence="8 11" id="KW-0472">Membrane</keyword>
<dbReference type="GO" id="GO:0008610">
    <property type="term" value="P:lipid biosynthetic process"/>
    <property type="evidence" value="ECO:0007669"/>
    <property type="project" value="InterPro"/>
</dbReference>
<dbReference type="PANTHER" id="PTHR11863">
    <property type="entry name" value="STEROL DESATURASE"/>
    <property type="match status" value="1"/>
</dbReference>
<evidence type="ECO:0000256" key="8">
    <source>
        <dbReference type="ARBA" id="ARBA00023136"/>
    </source>
</evidence>
<dbReference type="GO" id="GO:0005789">
    <property type="term" value="C:endoplasmic reticulum membrane"/>
    <property type="evidence" value="ECO:0007669"/>
    <property type="project" value="UniProtKB-SubCell"/>
</dbReference>
<evidence type="ECO:0000256" key="7">
    <source>
        <dbReference type="ARBA" id="ARBA00022989"/>
    </source>
</evidence>
<evidence type="ECO:0000256" key="3">
    <source>
        <dbReference type="ARBA" id="ARBA00013146"/>
    </source>
</evidence>
<dbReference type="GO" id="GO:0016491">
    <property type="term" value="F:oxidoreductase activity"/>
    <property type="evidence" value="ECO:0007669"/>
    <property type="project" value="InterPro"/>
</dbReference>
<dbReference type="InterPro" id="IPR050307">
    <property type="entry name" value="Sterol_Desaturase_Related"/>
</dbReference>
<accession>A0A835F5Q9</accession>
<keyword evidence="14" id="KW-1185">Reference proteome</keyword>
<evidence type="ECO:0000256" key="2">
    <source>
        <dbReference type="ARBA" id="ARBA00009324"/>
    </source>
</evidence>